<feature type="domain" description="CNNM transmembrane" evidence="1">
    <location>
        <begin position="1"/>
        <end position="96"/>
    </location>
</feature>
<dbReference type="AlphaFoldDB" id="T1AQN2"/>
<dbReference type="InterPro" id="IPR051676">
    <property type="entry name" value="UPF0053_domain"/>
</dbReference>
<sequence length="154" mass="16917">ALLVAGITLLSILVGELIPKRLALLNPERAVLWVARPLHLLAHLVSPIASALNHLSNAALRWFTAKSGVQDPTVTTDELRSLMEQGSLAGVFAPFEPALVTNVLKLDEEDLTPIMTPRVDIEALDLNAPFESCRQEIMESRYNSFPVCRDGLEH</sequence>
<dbReference type="EMBL" id="AUZZ01002580">
    <property type="protein sequence ID" value="EQD59652.1"/>
    <property type="molecule type" value="Genomic_DNA"/>
</dbReference>
<dbReference type="InterPro" id="IPR046342">
    <property type="entry name" value="CBS_dom_sf"/>
</dbReference>
<dbReference type="PROSITE" id="PS51846">
    <property type="entry name" value="CNNM"/>
    <property type="match status" value="1"/>
</dbReference>
<gene>
    <name evidence="2" type="ORF">B2A_03875</name>
</gene>
<dbReference type="PANTHER" id="PTHR43099:SF5">
    <property type="entry name" value="HLYC_CORC FAMILY TRANSPORTER"/>
    <property type="match status" value="1"/>
</dbReference>
<name>T1AQN2_9ZZZZ</name>
<comment type="caution">
    <text evidence="2">The sequence shown here is derived from an EMBL/GenBank/DDBJ whole genome shotgun (WGS) entry which is preliminary data.</text>
</comment>
<evidence type="ECO:0000313" key="2">
    <source>
        <dbReference type="EMBL" id="EQD59652.1"/>
    </source>
</evidence>
<proteinExistence type="predicted"/>
<dbReference type="Gene3D" id="3.10.580.10">
    <property type="entry name" value="CBS-domain"/>
    <property type="match status" value="1"/>
</dbReference>
<dbReference type="InterPro" id="IPR002550">
    <property type="entry name" value="CNNM"/>
</dbReference>
<protein>
    <submittedName>
        <fullName evidence="2">Hemolysin</fullName>
    </submittedName>
</protein>
<accession>T1AQN2</accession>
<dbReference type="PANTHER" id="PTHR43099">
    <property type="entry name" value="UPF0053 PROTEIN YRKA"/>
    <property type="match status" value="1"/>
</dbReference>
<organism evidence="2">
    <name type="scientific">mine drainage metagenome</name>
    <dbReference type="NCBI Taxonomy" id="410659"/>
    <lineage>
        <taxon>unclassified sequences</taxon>
        <taxon>metagenomes</taxon>
        <taxon>ecological metagenomes</taxon>
    </lineage>
</organism>
<dbReference type="Pfam" id="PF01595">
    <property type="entry name" value="CNNM"/>
    <property type="match status" value="1"/>
</dbReference>
<evidence type="ECO:0000259" key="1">
    <source>
        <dbReference type="PROSITE" id="PS51846"/>
    </source>
</evidence>
<reference evidence="2" key="2">
    <citation type="journal article" date="2014" name="ISME J.">
        <title>Microbial stratification in low pH oxic and suboxic macroscopic growths along an acid mine drainage.</title>
        <authorList>
            <person name="Mendez-Garcia C."/>
            <person name="Mesa V."/>
            <person name="Sprenger R.R."/>
            <person name="Richter M."/>
            <person name="Diez M.S."/>
            <person name="Solano J."/>
            <person name="Bargiela R."/>
            <person name="Golyshina O.V."/>
            <person name="Manteca A."/>
            <person name="Ramos J.L."/>
            <person name="Gallego J.R."/>
            <person name="Llorente I."/>
            <person name="Martins Dos Santos V.A."/>
            <person name="Jensen O.N."/>
            <person name="Pelaez A.I."/>
            <person name="Sanchez J."/>
            <person name="Ferrer M."/>
        </authorList>
    </citation>
    <scope>NUCLEOTIDE SEQUENCE</scope>
</reference>
<reference evidence="2" key="1">
    <citation type="submission" date="2013-08" db="EMBL/GenBank/DDBJ databases">
        <authorList>
            <person name="Mendez C."/>
            <person name="Richter M."/>
            <person name="Ferrer M."/>
            <person name="Sanchez J."/>
        </authorList>
    </citation>
    <scope>NUCLEOTIDE SEQUENCE</scope>
</reference>
<feature type="non-terminal residue" evidence="2">
    <location>
        <position position="154"/>
    </location>
</feature>
<feature type="non-terminal residue" evidence="2">
    <location>
        <position position="1"/>
    </location>
</feature>